<accession>A0A6S7JQY1</accession>
<dbReference type="Gene3D" id="1.10.287.1490">
    <property type="match status" value="1"/>
</dbReference>
<dbReference type="Proteomes" id="UP001152795">
    <property type="component" value="Unassembled WGS sequence"/>
</dbReference>
<comment type="caution">
    <text evidence="1">The sequence shown here is derived from an EMBL/GenBank/DDBJ whole genome shotgun (WGS) entry which is preliminary data.</text>
</comment>
<dbReference type="SUPFAM" id="SSF57997">
    <property type="entry name" value="Tropomyosin"/>
    <property type="match status" value="1"/>
</dbReference>
<name>A0A6S7JQY1_PARCT</name>
<dbReference type="AlphaFoldDB" id="A0A6S7JQY1"/>
<gene>
    <name evidence="1" type="ORF">PACLA_8A029788</name>
</gene>
<sequence length="312" mass="36793">MHCNSIPIRNYIVIVCLHMHALGLFCLDIGVDTNKDRIVCSRLPYSLKTFLIVVYNIHWNMSKANVLREQRMEMSNTFVAIRRKISDAQVAIRNLNVKSKDLEEQKAEADQRHDEARAKCLDLRNRIADTERDLSDAENQIPLAKSKMHELESMHGENKHFEKVLERTRKEVTDLEKRKDDVHTLAKEKAEDCWQAKQKLHKLELRVEEVDKRMEFCVRRIIVAQEKISAVDAQSTTVSKNYKELSKNEMENKFYEKQLMVSQAKERRKTSEEKAMQLSWKVEELEEQLKMYHNKMREMFSGQRELASSKLL</sequence>
<evidence type="ECO:0000313" key="2">
    <source>
        <dbReference type="Proteomes" id="UP001152795"/>
    </source>
</evidence>
<evidence type="ECO:0000313" key="1">
    <source>
        <dbReference type="EMBL" id="CAB4012998.1"/>
    </source>
</evidence>
<protein>
    <submittedName>
        <fullName evidence="1">Uncharacterized protein</fullName>
    </submittedName>
</protein>
<reference evidence="1" key="1">
    <citation type="submission" date="2020-04" db="EMBL/GenBank/DDBJ databases">
        <authorList>
            <person name="Alioto T."/>
            <person name="Alioto T."/>
            <person name="Gomez Garrido J."/>
        </authorList>
    </citation>
    <scope>NUCLEOTIDE SEQUENCE</scope>
    <source>
        <strain evidence="1">A484AB</strain>
    </source>
</reference>
<organism evidence="1 2">
    <name type="scientific">Paramuricea clavata</name>
    <name type="common">Red gorgonian</name>
    <name type="synonym">Violescent sea-whip</name>
    <dbReference type="NCBI Taxonomy" id="317549"/>
    <lineage>
        <taxon>Eukaryota</taxon>
        <taxon>Metazoa</taxon>
        <taxon>Cnidaria</taxon>
        <taxon>Anthozoa</taxon>
        <taxon>Octocorallia</taxon>
        <taxon>Malacalcyonacea</taxon>
        <taxon>Plexauridae</taxon>
        <taxon>Paramuricea</taxon>
    </lineage>
</organism>
<keyword evidence="2" id="KW-1185">Reference proteome</keyword>
<dbReference type="EMBL" id="CACRXK020007711">
    <property type="protein sequence ID" value="CAB4012998.1"/>
    <property type="molecule type" value="Genomic_DNA"/>
</dbReference>
<proteinExistence type="predicted"/>